<name>A0A1B7P2P3_9EURO</name>
<feature type="compositionally biased region" description="Basic and acidic residues" evidence="1">
    <location>
        <begin position="173"/>
        <end position="188"/>
    </location>
</feature>
<feature type="compositionally biased region" description="Polar residues" evidence="1">
    <location>
        <begin position="325"/>
        <end position="337"/>
    </location>
</feature>
<gene>
    <name evidence="2" type="ORF">ACJ72_02330</name>
</gene>
<comment type="caution">
    <text evidence="2">The sequence shown here is derived from an EMBL/GenBank/DDBJ whole genome shotgun (WGS) entry which is preliminary data.</text>
</comment>
<reference evidence="2 3" key="1">
    <citation type="submission" date="2015-07" db="EMBL/GenBank/DDBJ databases">
        <title>Emmonsia species relationships and genome sequence.</title>
        <authorList>
            <person name="Cuomo C.A."/>
            <person name="Schwartz I.S."/>
            <person name="Kenyon C."/>
            <person name="de Hoog G.S."/>
            <person name="Govender N.P."/>
            <person name="Botha A."/>
            <person name="Moreno L."/>
            <person name="de Vries M."/>
            <person name="Munoz J.F."/>
            <person name="Stielow J.B."/>
        </authorList>
    </citation>
    <scope>NUCLEOTIDE SEQUENCE [LARGE SCALE GENOMIC DNA]</scope>
    <source>
        <strain evidence="2 3">CBS 136260</strain>
    </source>
</reference>
<accession>A0A1B7P2P3</accession>
<sequence length="379" mass="42955">MHSTAHRKKSTVASLKIPRHVIRPDDDARVVLKFFSGHIPGDLWKRDTTLVNAFFKEELGRDIHDTNDYVHLQSNITEPNSKCWMLIDLSVPRRKTLDNVPIFCYRVRRNSDKTSLVFLSTNYMGIRKYTNVYPWGKFLGFDIIKNQKQPDGGANLSAASKSTDQNQPGESLQETRPKNETDPIRRDQLIMPINNNDPTTEHKPLETNSIKEPEPTKTALADHLTDDGESEQGAESKDDDLKPYSESSVANILDWQGIHSTTNTSVSFCGVQQQLVGTAPNPSDGSPEQLYEISIDSRASTLFMEDPPVEDQKPIIKEPPGHPVPQSTKEPATTADNSGAEKQRKPSLWSRLKERIRRLREFIKGLHFLKLPPVITWRR</sequence>
<evidence type="ECO:0000256" key="1">
    <source>
        <dbReference type="SAM" id="MobiDB-lite"/>
    </source>
</evidence>
<proteinExistence type="predicted"/>
<dbReference type="EMBL" id="LGUA01000190">
    <property type="protein sequence ID" value="OAX83312.1"/>
    <property type="molecule type" value="Genomic_DNA"/>
</dbReference>
<feature type="region of interest" description="Disordered" evidence="1">
    <location>
        <begin position="150"/>
        <end position="215"/>
    </location>
</feature>
<keyword evidence="3" id="KW-1185">Reference proteome</keyword>
<feature type="region of interest" description="Disordered" evidence="1">
    <location>
        <begin position="312"/>
        <end position="347"/>
    </location>
</feature>
<protein>
    <submittedName>
        <fullName evidence="2">Uncharacterized protein</fullName>
    </submittedName>
</protein>
<dbReference type="OrthoDB" id="4187443at2759"/>
<dbReference type="Proteomes" id="UP000091918">
    <property type="component" value="Unassembled WGS sequence"/>
</dbReference>
<dbReference type="AlphaFoldDB" id="A0A1B7P2P3"/>
<evidence type="ECO:0000313" key="2">
    <source>
        <dbReference type="EMBL" id="OAX83312.1"/>
    </source>
</evidence>
<feature type="compositionally biased region" description="Polar residues" evidence="1">
    <location>
        <begin position="157"/>
        <end position="172"/>
    </location>
</feature>
<feature type="compositionally biased region" description="Basic and acidic residues" evidence="1">
    <location>
        <begin position="199"/>
        <end position="215"/>
    </location>
</feature>
<organism evidence="2 3">
    <name type="scientific">Emergomyces africanus</name>
    <dbReference type="NCBI Taxonomy" id="1955775"/>
    <lineage>
        <taxon>Eukaryota</taxon>
        <taxon>Fungi</taxon>
        <taxon>Dikarya</taxon>
        <taxon>Ascomycota</taxon>
        <taxon>Pezizomycotina</taxon>
        <taxon>Eurotiomycetes</taxon>
        <taxon>Eurotiomycetidae</taxon>
        <taxon>Onygenales</taxon>
        <taxon>Ajellomycetaceae</taxon>
        <taxon>Emergomyces</taxon>
    </lineage>
</organism>
<evidence type="ECO:0000313" key="3">
    <source>
        <dbReference type="Proteomes" id="UP000091918"/>
    </source>
</evidence>